<evidence type="ECO:0000313" key="3">
    <source>
        <dbReference type="Proteomes" id="UP000199125"/>
    </source>
</evidence>
<protein>
    <recommendedName>
        <fullName evidence="4">Peptidase inhibitor I78 family protein</fullName>
    </recommendedName>
</protein>
<sequence length="93" mass="9763">MRNLLILPALALLAGCVETAVTAPSPPDLRARQETACTLAIAQHIRQPPAAVTSRWLSDQGGVARVEAVDGGRRHICDVDAGGRVLGYSHPDA</sequence>
<reference evidence="3" key="1">
    <citation type="submission" date="2016-10" db="EMBL/GenBank/DDBJ databases">
        <authorList>
            <person name="Varghese N."/>
            <person name="Submissions S."/>
        </authorList>
    </citation>
    <scope>NUCLEOTIDE SEQUENCE [LARGE SCALE GENOMIC DNA]</scope>
    <source>
        <strain evidence="3">DSM 11593</strain>
    </source>
</reference>
<proteinExistence type="predicted"/>
<dbReference type="Proteomes" id="UP000199125">
    <property type="component" value="Unassembled WGS sequence"/>
</dbReference>
<dbReference type="EMBL" id="FNXG01000001">
    <property type="protein sequence ID" value="SEH68993.1"/>
    <property type="molecule type" value="Genomic_DNA"/>
</dbReference>
<dbReference type="PROSITE" id="PS51257">
    <property type="entry name" value="PROKAR_LIPOPROTEIN"/>
    <property type="match status" value="1"/>
</dbReference>
<dbReference type="STRING" id="65735.SAMN04488075_0800"/>
<dbReference type="AlphaFoldDB" id="A0A1H6KBY7"/>
<evidence type="ECO:0000313" key="2">
    <source>
        <dbReference type="EMBL" id="SEH68993.1"/>
    </source>
</evidence>
<evidence type="ECO:0000256" key="1">
    <source>
        <dbReference type="SAM" id="SignalP"/>
    </source>
</evidence>
<keyword evidence="1" id="KW-0732">Signal</keyword>
<keyword evidence="3" id="KW-1185">Reference proteome</keyword>
<organism evidence="2 3">
    <name type="scientific">Paracoccus alkenifer</name>
    <dbReference type="NCBI Taxonomy" id="65735"/>
    <lineage>
        <taxon>Bacteria</taxon>
        <taxon>Pseudomonadati</taxon>
        <taxon>Pseudomonadota</taxon>
        <taxon>Alphaproteobacteria</taxon>
        <taxon>Rhodobacterales</taxon>
        <taxon>Paracoccaceae</taxon>
        <taxon>Paracoccus</taxon>
    </lineage>
</organism>
<name>A0A1H6KBY7_9RHOB</name>
<feature type="chain" id="PRO_5011616542" description="Peptidase inhibitor I78 family protein" evidence="1">
    <location>
        <begin position="20"/>
        <end position="93"/>
    </location>
</feature>
<accession>A0A1H6KBY7</accession>
<evidence type="ECO:0008006" key="4">
    <source>
        <dbReference type="Google" id="ProtNLM"/>
    </source>
</evidence>
<dbReference type="RefSeq" id="WP_177172473.1">
    <property type="nucleotide sequence ID" value="NZ_FNXG01000001.1"/>
</dbReference>
<feature type="signal peptide" evidence="1">
    <location>
        <begin position="1"/>
        <end position="19"/>
    </location>
</feature>
<gene>
    <name evidence="2" type="ORF">SAMN04488075_0800</name>
</gene>